<evidence type="ECO:0000256" key="7">
    <source>
        <dbReference type="RuleBase" id="RU003707"/>
    </source>
</evidence>
<keyword evidence="5" id="KW-0456">Lyase</keyword>
<dbReference type="EC" id="4.2.1.17" evidence="2"/>
<keyword evidence="4" id="KW-0443">Lipid metabolism</keyword>
<name>A0A164PST5_9AGAM</name>
<proteinExistence type="inferred from homology"/>
<evidence type="ECO:0000256" key="2">
    <source>
        <dbReference type="ARBA" id="ARBA00012076"/>
    </source>
</evidence>
<evidence type="ECO:0000256" key="4">
    <source>
        <dbReference type="ARBA" id="ARBA00023098"/>
    </source>
</evidence>
<sequence>MPSAFRTFSVISLRTQRPAIRPSILLRAMSTSTGQYENIIASKPDPTITLITLNRPKALNALSSPLFHELNSALAAAEVDDEVGCIVLTGSEKAFAAGADIKEMKDIKYHEAYGKDFLGHWAQLSKIRKPIIAAVSGFALGGGCELALMCDIILASPTAKFGQPEINLGVIPGGGGSQRLAKTIGKSRTMELTLTGRTFSAQEAEKWGMVSRVVGEGEGEVVKEAVEMAKLISSRGKLAVQAGKEVVNAAFELPLGEGLRFERRLFQSLFATNDQKEGMAAFAEKRKPTFTHT</sequence>
<dbReference type="PANTHER" id="PTHR11941:SF54">
    <property type="entry name" value="ENOYL-COA HYDRATASE, MITOCHONDRIAL"/>
    <property type="match status" value="1"/>
</dbReference>
<dbReference type="GO" id="GO:0004300">
    <property type="term" value="F:enoyl-CoA hydratase activity"/>
    <property type="evidence" value="ECO:0007669"/>
    <property type="project" value="UniProtKB-EC"/>
</dbReference>
<evidence type="ECO:0000256" key="5">
    <source>
        <dbReference type="ARBA" id="ARBA00023239"/>
    </source>
</evidence>
<dbReference type="AlphaFoldDB" id="A0A164PST5"/>
<evidence type="ECO:0000256" key="6">
    <source>
        <dbReference type="ARBA" id="ARBA00073937"/>
    </source>
</evidence>
<dbReference type="Pfam" id="PF00378">
    <property type="entry name" value="ECH_1"/>
    <property type="match status" value="1"/>
</dbReference>
<dbReference type="Proteomes" id="UP000076722">
    <property type="component" value="Unassembled WGS sequence"/>
</dbReference>
<evidence type="ECO:0000256" key="3">
    <source>
        <dbReference type="ARBA" id="ARBA00022832"/>
    </source>
</evidence>
<evidence type="ECO:0000313" key="8">
    <source>
        <dbReference type="EMBL" id="KZS89005.1"/>
    </source>
</evidence>
<dbReference type="Gene3D" id="1.10.12.10">
    <property type="entry name" value="Lyase 2-enoyl-coa Hydratase, Chain A, domain 2"/>
    <property type="match status" value="1"/>
</dbReference>
<dbReference type="GO" id="GO:0006635">
    <property type="term" value="P:fatty acid beta-oxidation"/>
    <property type="evidence" value="ECO:0007669"/>
    <property type="project" value="TreeGrafter"/>
</dbReference>
<evidence type="ECO:0000313" key="9">
    <source>
        <dbReference type="Proteomes" id="UP000076722"/>
    </source>
</evidence>
<keyword evidence="9" id="KW-1185">Reference proteome</keyword>
<comment type="similarity">
    <text evidence="1 7">Belongs to the enoyl-CoA hydratase/isomerase family.</text>
</comment>
<dbReference type="InterPro" id="IPR014748">
    <property type="entry name" value="Enoyl-CoA_hydra_C"/>
</dbReference>
<dbReference type="OrthoDB" id="2018133at2759"/>
<dbReference type="InterPro" id="IPR018376">
    <property type="entry name" value="Enoyl-CoA_hyd/isom_CS"/>
</dbReference>
<dbReference type="InterPro" id="IPR001753">
    <property type="entry name" value="Enoyl-CoA_hydra/iso"/>
</dbReference>
<dbReference type="EMBL" id="KV419431">
    <property type="protein sequence ID" value="KZS89005.1"/>
    <property type="molecule type" value="Genomic_DNA"/>
</dbReference>
<dbReference type="InterPro" id="IPR029045">
    <property type="entry name" value="ClpP/crotonase-like_dom_sf"/>
</dbReference>
<dbReference type="GO" id="GO:0005739">
    <property type="term" value="C:mitochondrion"/>
    <property type="evidence" value="ECO:0007669"/>
    <property type="project" value="TreeGrafter"/>
</dbReference>
<gene>
    <name evidence="8" type="ORF">SISNIDRAFT_475832</name>
</gene>
<protein>
    <recommendedName>
        <fullName evidence="6">Probable enoyl-CoA hydratase, mitochondrial</fullName>
        <ecNumber evidence="2">4.2.1.17</ecNumber>
    </recommendedName>
</protein>
<dbReference type="CDD" id="cd06558">
    <property type="entry name" value="crotonase-like"/>
    <property type="match status" value="1"/>
</dbReference>
<dbReference type="FunFam" id="3.90.226.10:FF:000019">
    <property type="entry name" value="Enoyl-CoA hydratase, mitochondrial"/>
    <property type="match status" value="1"/>
</dbReference>
<organism evidence="8 9">
    <name type="scientific">Sistotremastrum niveocremeum HHB9708</name>
    <dbReference type="NCBI Taxonomy" id="1314777"/>
    <lineage>
        <taxon>Eukaryota</taxon>
        <taxon>Fungi</taxon>
        <taxon>Dikarya</taxon>
        <taxon>Basidiomycota</taxon>
        <taxon>Agaricomycotina</taxon>
        <taxon>Agaricomycetes</taxon>
        <taxon>Sistotremastrales</taxon>
        <taxon>Sistotremastraceae</taxon>
        <taxon>Sertulicium</taxon>
        <taxon>Sertulicium niveocremeum</taxon>
    </lineage>
</organism>
<dbReference type="Gene3D" id="3.90.226.10">
    <property type="entry name" value="2-enoyl-CoA Hydratase, Chain A, domain 1"/>
    <property type="match status" value="1"/>
</dbReference>
<dbReference type="FunFam" id="1.10.12.10:FF:000001">
    <property type="entry name" value="Probable enoyl-CoA hydratase, mitochondrial"/>
    <property type="match status" value="1"/>
</dbReference>
<keyword evidence="3" id="KW-0276">Fatty acid metabolism</keyword>
<accession>A0A164PST5</accession>
<dbReference type="PANTHER" id="PTHR11941">
    <property type="entry name" value="ENOYL-COA HYDRATASE-RELATED"/>
    <property type="match status" value="1"/>
</dbReference>
<evidence type="ECO:0000256" key="1">
    <source>
        <dbReference type="ARBA" id="ARBA00005254"/>
    </source>
</evidence>
<dbReference type="SUPFAM" id="SSF52096">
    <property type="entry name" value="ClpP/crotonase"/>
    <property type="match status" value="1"/>
</dbReference>
<reference evidence="8 9" key="1">
    <citation type="journal article" date="2016" name="Mol. Biol. Evol.">
        <title>Comparative Genomics of Early-Diverging Mushroom-Forming Fungi Provides Insights into the Origins of Lignocellulose Decay Capabilities.</title>
        <authorList>
            <person name="Nagy L.G."/>
            <person name="Riley R."/>
            <person name="Tritt A."/>
            <person name="Adam C."/>
            <person name="Daum C."/>
            <person name="Floudas D."/>
            <person name="Sun H."/>
            <person name="Yadav J.S."/>
            <person name="Pangilinan J."/>
            <person name="Larsson K.H."/>
            <person name="Matsuura K."/>
            <person name="Barry K."/>
            <person name="Labutti K."/>
            <person name="Kuo R."/>
            <person name="Ohm R.A."/>
            <person name="Bhattacharya S.S."/>
            <person name="Shirouzu T."/>
            <person name="Yoshinaga Y."/>
            <person name="Martin F.M."/>
            <person name="Grigoriev I.V."/>
            <person name="Hibbett D.S."/>
        </authorList>
    </citation>
    <scope>NUCLEOTIDE SEQUENCE [LARGE SCALE GENOMIC DNA]</scope>
    <source>
        <strain evidence="8 9">HHB9708</strain>
    </source>
</reference>
<dbReference type="PROSITE" id="PS00166">
    <property type="entry name" value="ENOYL_COA_HYDRATASE"/>
    <property type="match status" value="1"/>
</dbReference>
<dbReference type="STRING" id="1314777.A0A164PST5"/>